<dbReference type="InterPro" id="IPR036388">
    <property type="entry name" value="WH-like_DNA-bd_sf"/>
</dbReference>
<name>A0A4Y3HRS8_9VIBR</name>
<gene>
    <name evidence="6" type="primary">nahR</name>
    <name evidence="6" type="ORF">VIN01S_02940</name>
</gene>
<keyword evidence="3" id="KW-0238">DNA-binding</keyword>
<evidence type="ECO:0000313" key="6">
    <source>
        <dbReference type="EMBL" id="GEA49490.1"/>
    </source>
</evidence>
<keyword evidence="4" id="KW-0804">Transcription</keyword>
<evidence type="ECO:0000259" key="5">
    <source>
        <dbReference type="PROSITE" id="PS50931"/>
    </source>
</evidence>
<dbReference type="GO" id="GO:0003700">
    <property type="term" value="F:DNA-binding transcription factor activity"/>
    <property type="evidence" value="ECO:0007669"/>
    <property type="project" value="InterPro"/>
</dbReference>
<dbReference type="Pfam" id="PF03466">
    <property type="entry name" value="LysR_substrate"/>
    <property type="match status" value="1"/>
</dbReference>
<dbReference type="GO" id="GO:0003677">
    <property type="term" value="F:DNA binding"/>
    <property type="evidence" value="ECO:0007669"/>
    <property type="project" value="UniProtKB-KW"/>
</dbReference>
<feature type="domain" description="HTH lysR-type" evidence="5">
    <location>
        <begin position="9"/>
        <end position="66"/>
    </location>
</feature>
<evidence type="ECO:0000256" key="3">
    <source>
        <dbReference type="ARBA" id="ARBA00023125"/>
    </source>
</evidence>
<dbReference type="InterPro" id="IPR005119">
    <property type="entry name" value="LysR_subst-bd"/>
</dbReference>
<evidence type="ECO:0000256" key="4">
    <source>
        <dbReference type="ARBA" id="ARBA00023163"/>
    </source>
</evidence>
<dbReference type="InterPro" id="IPR036390">
    <property type="entry name" value="WH_DNA-bd_sf"/>
</dbReference>
<comment type="similarity">
    <text evidence="1">Belongs to the LysR transcriptional regulatory family.</text>
</comment>
<dbReference type="RefSeq" id="WP_141343843.1">
    <property type="nucleotide sequence ID" value="NZ_BJLF01000001.1"/>
</dbReference>
<evidence type="ECO:0000256" key="2">
    <source>
        <dbReference type="ARBA" id="ARBA00023015"/>
    </source>
</evidence>
<dbReference type="OrthoDB" id="8557381at2"/>
<comment type="caution">
    <text evidence="6">The sequence shown here is derived from an EMBL/GenBank/DDBJ whole genome shotgun (WGS) entry which is preliminary data.</text>
</comment>
<dbReference type="Pfam" id="PF00126">
    <property type="entry name" value="HTH_1"/>
    <property type="match status" value="1"/>
</dbReference>
<dbReference type="SUPFAM" id="SSF53850">
    <property type="entry name" value="Periplasmic binding protein-like II"/>
    <property type="match status" value="1"/>
</dbReference>
<dbReference type="Gene3D" id="3.40.190.10">
    <property type="entry name" value="Periplasmic binding protein-like II"/>
    <property type="match status" value="2"/>
</dbReference>
<dbReference type="InterPro" id="IPR037402">
    <property type="entry name" value="YidZ_PBP2"/>
</dbReference>
<protein>
    <submittedName>
        <fullName evidence="6">LysR family transcriptional regulator</fullName>
    </submittedName>
</protein>
<evidence type="ECO:0000256" key="1">
    <source>
        <dbReference type="ARBA" id="ARBA00009437"/>
    </source>
</evidence>
<keyword evidence="2" id="KW-0805">Transcription regulation</keyword>
<dbReference type="Gene3D" id="1.10.10.10">
    <property type="entry name" value="Winged helix-like DNA-binding domain superfamily/Winged helix DNA-binding domain"/>
    <property type="match status" value="1"/>
</dbReference>
<dbReference type="InterPro" id="IPR000847">
    <property type="entry name" value="LysR_HTH_N"/>
</dbReference>
<dbReference type="CDD" id="cd08417">
    <property type="entry name" value="PBP2_Nitroaromatics_like"/>
    <property type="match status" value="1"/>
</dbReference>
<reference evidence="6 7" key="1">
    <citation type="submission" date="2019-06" db="EMBL/GenBank/DDBJ databases">
        <title>Whole genome shotgun sequence of Vibrio inusitatus NBRC 102082.</title>
        <authorList>
            <person name="Hosoyama A."/>
            <person name="Uohara A."/>
            <person name="Ohji S."/>
            <person name="Ichikawa N."/>
        </authorList>
    </citation>
    <scope>NUCLEOTIDE SEQUENCE [LARGE SCALE GENOMIC DNA]</scope>
    <source>
        <strain evidence="6 7">NBRC 102082</strain>
    </source>
</reference>
<accession>A0A4Y3HRS8</accession>
<keyword evidence="7" id="KW-1185">Reference proteome</keyword>
<dbReference type="SUPFAM" id="SSF46785">
    <property type="entry name" value="Winged helix' DNA-binding domain"/>
    <property type="match status" value="1"/>
</dbReference>
<dbReference type="PANTHER" id="PTHR30118:SF15">
    <property type="entry name" value="TRANSCRIPTIONAL REGULATORY PROTEIN"/>
    <property type="match status" value="1"/>
</dbReference>
<dbReference type="Proteomes" id="UP000318717">
    <property type="component" value="Unassembled WGS sequence"/>
</dbReference>
<dbReference type="InterPro" id="IPR050389">
    <property type="entry name" value="LysR-type_TF"/>
</dbReference>
<dbReference type="PANTHER" id="PTHR30118">
    <property type="entry name" value="HTH-TYPE TRANSCRIPTIONAL REGULATOR LEUO-RELATED"/>
    <property type="match status" value="1"/>
</dbReference>
<dbReference type="PROSITE" id="PS50931">
    <property type="entry name" value="HTH_LYSR"/>
    <property type="match status" value="1"/>
</dbReference>
<dbReference type="EMBL" id="BJLF01000001">
    <property type="protein sequence ID" value="GEA49490.1"/>
    <property type="molecule type" value="Genomic_DNA"/>
</dbReference>
<proteinExistence type="inferred from homology"/>
<organism evidence="6 7">
    <name type="scientific">Vibrio inusitatus NBRC 102082</name>
    <dbReference type="NCBI Taxonomy" id="1219070"/>
    <lineage>
        <taxon>Bacteria</taxon>
        <taxon>Pseudomonadati</taxon>
        <taxon>Pseudomonadota</taxon>
        <taxon>Gammaproteobacteria</taxon>
        <taxon>Vibrionales</taxon>
        <taxon>Vibrionaceae</taxon>
        <taxon>Vibrio</taxon>
    </lineage>
</organism>
<dbReference type="AlphaFoldDB" id="A0A4Y3HRS8"/>
<evidence type="ECO:0000313" key="7">
    <source>
        <dbReference type="Proteomes" id="UP000318717"/>
    </source>
</evidence>
<sequence length="317" mass="35316">MKSDHLANVELKSLRILNNLLQNPNITVVAETMAMQPSGVSYHLNKLRESLQDPLLVQVGREMQLTQKALTLAPKLSALLSEVDNVLFFDEFDPHSLNRHFRIAMQDIGAEALIPILVTKLREIAPNVVIDVVNWPKNVEQQMLEGKVDIAVNAIVKLSSQLYGYQLNNMPLSLVTSRNHVLAKSNHAISDIFDYPHVRVFPTALGEGLVDDLAIRLGKVRTVVATASTFSVLSSIIESSDIVGVFATGAAQRLGKDAFYSTVIKEIPPIPLHCFWHQRVHHDPAHQFIRNLIIEISQQIIEDLKLAKSKIDPLANK</sequence>